<comment type="caution">
    <text evidence="2">The sequence shown here is derived from an EMBL/GenBank/DDBJ whole genome shotgun (WGS) entry which is preliminary data.</text>
</comment>
<reference evidence="2 3" key="1">
    <citation type="submission" date="2022-06" db="EMBL/GenBank/DDBJ databases">
        <title>Draft genome sequence of type strain Streptomyces rubrisoli DSM 42083.</title>
        <authorList>
            <person name="Duangmal K."/>
            <person name="Klaysubun C."/>
        </authorList>
    </citation>
    <scope>NUCLEOTIDE SEQUENCE [LARGE SCALE GENOMIC DNA]</scope>
    <source>
        <strain evidence="2 3">DSM 42083</strain>
    </source>
</reference>
<proteinExistence type="predicted"/>
<accession>A0ABT1P656</accession>
<gene>
    <name evidence="2" type="ORF">NON19_02185</name>
</gene>
<feature type="chain" id="PRO_5047096903" evidence="1">
    <location>
        <begin position="28"/>
        <end position="191"/>
    </location>
</feature>
<organism evidence="2 3">
    <name type="scientific">Streptantibioticus rubrisoli</name>
    <dbReference type="NCBI Taxonomy" id="1387313"/>
    <lineage>
        <taxon>Bacteria</taxon>
        <taxon>Bacillati</taxon>
        <taxon>Actinomycetota</taxon>
        <taxon>Actinomycetes</taxon>
        <taxon>Kitasatosporales</taxon>
        <taxon>Streptomycetaceae</taxon>
        <taxon>Streptantibioticus</taxon>
    </lineage>
</organism>
<name>A0ABT1P656_9ACTN</name>
<evidence type="ECO:0000313" key="3">
    <source>
        <dbReference type="Proteomes" id="UP001206206"/>
    </source>
</evidence>
<dbReference type="Proteomes" id="UP001206206">
    <property type="component" value="Unassembled WGS sequence"/>
</dbReference>
<keyword evidence="1" id="KW-0732">Signal</keyword>
<dbReference type="RefSeq" id="WP_255924798.1">
    <property type="nucleotide sequence ID" value="NZ_JANFNH010000001.1"/>
</dbReference>
<evidence type="ECO:0000313" key="2">
    <source>
        <dbReference type="EMBL" id="MCQ4040864.1"/>
    </source>
</evidence>
<dbReference type="EMBL" id="JANFNH010000001">
    <property type="protein sequence ID" value="MCQ4040864.1"/>
    <property type="molecule type" value="Genomic_DNA"/>
</dbReference>
<sequence length="191" mass="20312">MRHRLTPPLLIAAGALSLALVPPSASAHTNSPAAGARSLVTRPADSQTINVNVTSYGYNDNDDGNGHYGTAQIAYPQIHSEATEDLGTYDRPATFATDPGEFAPGTRIYVPFLQKYFIMEDGCAECSSDWQNGVHHVDLWMGPASSQPEPALDDCEGSITQSADIVVNAEPGLPVDTTPMFSDGQCTAVHH</sequence>
<protein>
    <submittedName>
        <fullName evidence="2">Uncharacterized protein</fullName>
    </submittedName>
</protein>
<evidence type="ECO:0000256" key="1">
    <source>
        <dbReference type="SAM" id="SignalP"/>
    </source>
</evidence>
<feature type="signal peptide" evidence="1">
    <location>
        <begin position="1"/>
        <end position="27"/>
    </location>
</feature>
<keyword evidence="3" id="KW-1185">Reference proteome</keyword>